<dbReference type="Proteomes" id="UP000004756">
    <property type="component" value="Unassembled WGS sequence"/>
</dbReference>
<dbReference type="HOGENOM" id="CLU_062183_0_0_9"/>
<evidence type="ECO:0000256" key="1">
    <source>
        <dbReference type="SAM" id="Phobius"/>
    </source>
</evidence>
<keyword evidence="1" id="KW-0812">Transmembrane</keyword>
<name>C0CZB5_9FIRM</name>
<gene>
    <name evidence="2" type="ORF">CLOSTASPAR_02343</name>
</gene>
<sequence length="377" mass="43264">MLKFCKSWRFTAESAPQLPGMRGICMSKYKGLKSSWFLIVLFLGIGIFMLGNSGKSLFTRAFSQPVTLDELDYSEEIEGKYVRTTVYGIYGAYSETVSSKTNSVKAREYVIDAGDYHYISLKARSGDLKKADALMEASFDYLDGKIDSDALEPYQFEITGTIQPLSSKSLQYYHEFFDWYQLDDEVKESILPYYVEIGEVAGMDSLTMWLLFGLGVLLTGVGMIFLYSSLTGYERAIRKFLKSAPDSRSEERVRDFLSHTQELHGLQIDRNFLFMLVGRSDYYLDLPDHVVWMYKRITSHRYNGIPTGKTYGVNISFADHKQREITVKNEQQADEVIQALSSYCPRAIAGYSKDLDNLYQKNYNQFLELRYNQTGQS</sequence>
<protein>
    <submittedName>
        <fullName evidence="2">Uncharacterized protein</fullName>
    </submittedName>
</protein>
<organism evidence="2 3">
    <name type="scientific">[Clostridium] asparagiforme DSM 15981</name>
    <dbReference type="NCBI Taxonomy" id="518636"/>
    <lineage>
        <taxon>Bacteria</taxon>
        <taxon>Bacillati</taxon>
        <taxon>Bacillota</taxon>
        <taxon>Clostridia</taxon>
        <taxon>Lachnospirales</taxon>
        <taxon>Lachnospiraceae</taxon>
        <taxon>Enterocloster</taxon>
    </lineage>
</organism>
<keyword evidence="1" id="KW-1133">Transmembrane helix</keyword>
<dbReference type="EMBL" id="ACCJ01000138">
    <property type="protein sequence ID" value="EEG55601.1"/>
    <property type="molecule type" value="Genomic_DNA"/>
</dbReference>
<reference evidence="2 3" key="2">
    <citation type="submission" date="2009-02" db="EMBL/GenBank/DDBJ databases">
        <title>Draft genome sequence of Clostridium asparagiforme (DSM 15981).</title>
        <authorList>
            <person name="Sudarsanam P."/>
            <person name="Ley R."/>
            <person name="Guruge J."/>
            <person name="Turnbaugh P.J."/>
            <person name="Mahowald M."/>
            <person name="Liep D."/>
            <person name="Gordon J."/>
        </authorList>
    </citation>
    <scope>NUCLEOTIDE SEQUENCE [LARGE SCALE GENOMIC DNA]</scope>
    <source>
        <strain evidence="2 3">DSM 15981</strain>
    </source>
</reference>
<keyword evidence="1" id="KW-0472">Membrane</keyword>
<accession>C0CZB5</accession>
<evidence type="ECO:0000313" key="2">
    <source>
        <dbReference type="EMBL" id="EEG55601.1"/>
    </source>
</evidence>
<keyword evidence="3" id="KW-1185">Reference proteome</keyword>
<reference evidence="2 3" key="1">
    <citation type="submission" date="2009-01" db="EMBL/GenBank/DDBJ databases">
        <authorList>
            <person name="Fulton L."/>
            <person name="Clifton S."/>
            <person name="Fulton B."/>
            <person name="Xu J."/>
            <person name="Minx P."/>
            <person name="Pepin K.H."/>
            <person name="Johnson M."/>
            <person name="Bhonagiri V."/>
            <person name="Nash W.E."/>
            <person name="Mardis E.R."/>
            <person name="Wilson R.K."/>
        </authorList>
    </citation>
    <scope>NUCLEOTIDE SEQUENCE [LARGE SCALE GENOMIC DNA]</scope>
    <source>
        <strain evidence="2 3">DSM 15981</strain>
    </source>
</reference>
<feature type="transmembrane region" description="Helical" evidence="1">
    <location>
        <begin position="208"/>
        <end position="230"/>
    </location>
</feature>
<feature type="transmembrane region" description="Helical" evidence="1">
    <location>
        <begin position="36"/>
        <end position="54"/>
    </location>
</feature>
<comment type="caution">
    <text evidence="2">The sequence shown here is derived from an EMBL/GenBank/DDBJ whole genome shotgun (WGS) entry which is preliminary data.</text>
</comment>
<dbReference type="AlphaFoldDB" id="C0CZB5"/>
<evidence type="ECO:0000313" key="3">
    <source>
        <dbReference type="Proteomes" id="UP000004756"/>
    </source>
</evidence>
<proteinExistence type="predicted"/>
<dbReference type="InterPro" id="IPR046555">
    <property type="entry name" value="DUF6709"/>
</dbReference>
<dbReference type="Pfam" id="PF20456">
    <property type="entry name" value="DUF6709"/>
    <property type="match status" value="1"/>
</dbReference>